<gene>
    <name evidence="11" type="ORF">L9F63_019821</name>
</gene>
<comment type="caution">
    <text evidence="11">The sequence shown here is derived from an EMBL/GenBank/DDBJ whole genome shotgun (WGS) entry which is preliminary data.</text>
</comment>
<keyword evidence="5 9" id="KW-1133">Transmembrane helix</keyword>
<dbReference type="EMBL" id="JASPKZ010007149">
    <property type="protein sequence ID" value="KAJ9586524.1"/>
    <property type="molecule type" value="Genomic_DNA"/>
</dbReference>
<keyword evidence="6 9" id="KW-0472">Membrane</keyword>
<dbReference type="GO" id="GO:0015276">
    <property type="term" value="F:ligand-gated monoatomic ion channel activity"/>
    <property type="evidence" value="ECO:0007669"/>
    <property type="project" value="InterPro"/>
</dbReference>
<proteinExistence type="inferred from homology"/>
<evidence type="ECO:0000256" key="7">
    <source>
        <dbReference type="ARBA" id="ARBA00023170"/>
    </source>
</evidence>
<evidence type="ECO:0000313" key="12">
    <source>
        <dbReference type="Proteomes" id="UP001233999"/>
    </source>
</evidence>
<comment type="similarity">
    <text evidence="2">Belongs to the glutamate-gated ion channel (TC 1.A.10.1) family.</text>
</comment>
<dbReference type="InterPro" id="IPR052192">
    <property type="entry name" value="Insect_Ionotropic_Sensory_Rcpt"/>
</dbReference>
<protein>
    <recommendedName>
        <fullName evidence="10">Ionotropic glutamate receptor C-terminal domain-containing protein</fullName>
    </recommendedName>
</protein>
<dbReference type="AlphaFoldDB" id="A0AAD7ZTF2"/>
<sequence>MVIRRHKTPAMAWNAFMHPFHQKVKVIEEEFSTVTLDQVTFTFLIFTVGIVIAVFILIAEIIRVSDAVWLIFSKSENMFENWNIPIDCELLIAIQNVNGTFLQEVYRLSPSHPLQFHNFCIPNFHKNISCTVRSLYQRRLNLKGLALKTGILTQVIWLILLLIIIMSEITMLLMNTIWSCRTHANIKNEVLESILFPIGAFCYQGEDTYSSINYARVLNFTVNLTALVTFTCYSAFLISYLSVKRNVLPFRNLQEFLDDGTYTLGVPRDNALYTLFKVNLKVKVIEEEFSPVSLDQVTFTFLILTVGIVIAVFILIAEIVSHHCANLLKSKRKCEHIPVSVLKP</sequence>
<evidence type="ECO:0000256" key="5">
    <source>
        <dbReference type="ARBA" id="ARBA00022989"/>
    </source>
</evidence>
<keyword evidence="7" id="KW-0675">Receptor</keyword>
<keyword evidence="4 9" id="KW-0812">Transmembrane</keyword>
<evidence type="ECO:0000259" key="10">
    <source>
        <dbReference type="Pfam" id="PF00060"/>
    </source>
</evidence>
<keyword evidence="12" id="KW-1185">Reference proteome</keyword>
<feature type="transmembrane region" description="Helical" evidence="9">
    <location>
        <begin position="145"/>
        <end position="166"/>
    </location>
</feature>
<dbReference type="PANTHER" id="PTHR42643">
    <property type="entry name" value="IONOTROPIC RECEPTOR 20A-RELATED"/>
    <property type="match status" value="1"/>
</dbReference>
<dbReference type="InterPro" id="IPR001320">
    <property type="entry name" value="Iontro_rcpt_C"/>
</dbReference>
<comment type="subcellular location">
    <subcellularLocation>
        <location evidence="1">Cell membrane</location>
        <topology evidence="1">Multi-pass membrane protein</topology>
    </subcellularLocation>
</comment>
<feature type="domain" description="Ionotropic glutamate receptor C-terminal" evidence="10">
    <location>
        <begin position="156"/>
        <end position="308"/>
    </location>
</feature>
<evidence type="ECO:0000256" key="6">
    <source>
        <dbReference type="ARBA" id="ARBA00023136"/>
    </source>
</evidence>
<dbReference type="Pfam" id="PF00060">
    <property type="entry name" value="Lig_chan"/>
    <property type="match status" value="1"/>
</dbReference>
<evidence type="ECO:0000256" key="3">
    <source>
        <dbReference type="ARBA" id="ARBA00022475"/>
    </source>
</evidence>
<evidence type="ECO:0000256" key="1">
    <source>
        <dbReference type="ARBA" id="ARBA00004651"/>
    </source>
</evidence>
<dbReference type="Proteomes" id="UP001233999">
    <property type="component" value="Unassembled WGS sequence"/>
</dbReference>
<keyword evidence="3" id="KW-1003">Cell membrane</keyword>
<name>A0AAD7ZTF2_DIPPU</name>
<evidence type="ECO:0000313" key="11">
    <source>
        <dbReference type="EMBL" id="KAJ9586524.1"/>
    </source>
</evidence>
<evidence type="ECO:0000256" key="9">
    <source>
        <dbReference type="SAM" id="Phobius"/>
    </source>
</evidence>
<feature type="transmembrane region" description="Helical" evidence="9">
    <location>
        <begin position="299"/>
        <end position="320"/>
    </location>
</feature>
<dbReference type="Gene3D" id="1.10.287.70">
    <property type="match status" value="1"/>
</dbReference>
<dbReference type="GO" id="GO:0005886">
    <property type="term" value="C:plasma membrane"/>
    <property type="evidence" value="ECO:0007669"/>
    <property type="project" value="UniProtKB-SubCell"/>
</dbReference>
<dbReference type="PANTHER" id="PTHR42643:SF24">
    <property type="entry name" value="IONOTROPIC RECEPTOR 60A"/>
    <property type="match status" value="1"/>
</dbReference>
<keyword evidence="8" id="KW-0325">Glycoprotein</keyword>
<accession>A0AAD7ZTF2</accession>
<dbReference type="GO" id="GO:0050906">
    <property type="term" value="P:detection of stimulus involved in sensory perception"/>
    <property type="evidence" value="ECO:0007669"/>
    <property type="project" value="UniProtKB-ARBA"/>
</dbReference>
<evidence type="ECO:0000256" key="4">
    <source>
        <dbReference type="ARBA" id="ARBA00022692"/>
    </source>
</evidence>
<reference evidence="11" key="2">
    <citation type="submission" date="2023-05" db="EMBL/GenBank/DDBJ databases">
        <authorList>
            <person name="Fouks B."/>
        </authorList>
    </citation>
    <scope>NUCLEOTIDE SEQUENCE</scope>
    <source>
        <strain evidence="11">Stay&amp;Tobe</strain>
        <tissue evidence="11">Testes</tissue>
    </source>
</reference>
<reference evidence="11" key="1">
    <citation type="journal article" date="2023" name="IScience">
        <title>Live-bearing cockroach genome reveals convergent evolutionary mechanisms linked to viviparity in insects and beyond.</title>
        <authorList>
            <person name="Fouks B."/>
            <person name="Harrison M.C."/>
            <person name="Mikhailova A.A."/>
            <person name="Marchal E."/>
            <person name="English S."/>
            <person name="Carruthers M."/>
            <person name="Jennings E.C."/>
            <person name="Chiamaka E.L."/>
            <person name="Frigard R.A."/>
            <person name="Pippel M."/>
            <person name="Attardo G.M."/>
            <person name="Benoit J.B."/>
            <person name="Bornberg-Bauer E."/>
            <person name="Tobe S.S."/>
        </authorList>
    </citation>
    <scope>NUCLEOTIDE SEQUENCE</scope>
    <source>
        <strain evidence="11">Stay&amp;Tobe</strain>
    </source>
</reference>
<evidence type="ECO:0000256" key="8">
    <source>
        <dbReference type="ARBA" id="ARBA00023180"/>
    </source>
</evidence>
<feature type="transmembrane region" description="Helical" evidence="9">
    <location>
        <begin position="220"/>
        <end position="243"/>
    </location>
</feature>
<organism evidence="11 12">
    <name type="scientific">Diploptera punctata</name>
    <name type="common">Pacific beetle cockroach</name>
    <dbReference type="NCBI Taxonomy" id="6984"/>
    <lineage>
        <taxon>Eukaryota</taxon>
        <taxon>Metazoa</taxon>
        <taxon>Ecdysozoa</taxon>
        <taxon>Arthropoda</taxon>
        <taxon>Hexapoda</taxon>
        <taxon>Insecta</taxon>
        <taxon>Pterygota</taxon>
        <taxon>Neoptera</taxon>
        <taxon>Polyneoptera</taxon>
        <taxon>Dictyoptera</taxon>
        <taxon>Blattodea</taxon>
        <taxon>Blaberoidea</taxon>
        <taxon>Blaberidae</taxon>
        <taxon>Diplopterinae</taxon>
        <taxon>Diploptera</taxon>
    </lineage>
</organism>
<evidence type="ECO:0000256" key="2">
    <source>
        <dbReference type="ARBA" id="ARBA00008685"/>
    </source>
</evidence>
<feature type="transmembrane region" description="Helical" evidence="9">
    <location>
        <begin position="41"/>
        <end position="62"/>
    </location>
</feature>